<comment type="caution">
    <text evidence="6">The sequence shown here is derived from an EMBL/GenBank/DDBJ whole genome shotgun (WGS) entry which is preliminary data.</text>
</comment>
<dbReference type="InterPro" id="IPR011992">
    <property type="entry name" value="EF-hand-dom_pair"/>
</dbReference>
<dbReference type="Gene3D" id="3.40.30.10">
    <property type="entry name" value="Glutaredoxin"/>
    <property type="match status" value="1"/>
</dbReference>
<evidence type="ECO:0000256" key="3">
    <source>
        <dbReference type="SAM" id="MobiDB-lite"/>
    </source>
</evidence>
<feature type="compositionally biased region" description="Low complexity" evidence="3">
    <location>
        <begin position="1642"/>
        <end position="1656"/>
    </location>
</feature>
<feature type="domain" description="EF-hand" evidence="4">
    <location>
        <begin position="1516"/>
        <end position="1551"/>
    </location>
</feature>
<feature type="domain" description="Thioredoxin" evidence="5">
    <location>
        <begin position="1645"/>
        <end position="1773"/>
    </location>
</feature>
<feature type="region of interest" description="Disordered" evidence="3">
    <location>
        <begin position="1636"/>
        <end position="1663"/>
    </location>
</feature>
<keyword evidence="7" id="KW-1185">Reference proteome</keyword>
<feature type="compositionally biased region" description="Basic and acidic residues" evidence="3">
    <location>
        <begin position="1126"/>
        <end position="1137"/>
    </location>
</feature>
<reference evidence="6 7" key="1">
    <citation type="journal article" date="2024" name="Nat. Commun.">
        <title>Phylogenomics reveals the evolutionary origins of lichenization in chlorophyte algae.</title>
        <authorList>
            <person name="Puginier C."/>
            <person name="Libourel C."/>
            <person name="Otte J."/>
            <person name="Skaloud P."/>
            <person name="Haon M."/>
            <person name="Grisel S."/>
            <person name="Petersen M."/>
            <person name="Berrin J.G."/>
            <person name="Delaux P.M."/>
            <person name="Dal Grande F."/>
            <person name="Keller J."/>
        </authorList>
    </citation>
    <scope>NUCLEOTIDE SEQUENCE [LARGE SCALE GENOMIC DNA]</scope>
    <source>
        <strain evidence="6 7">SAG 2145</strain>
    </source>
</reference>
<dbReference type="SUPFAM" id="SSF52833">
    <property type="entry name" value="Thioredoxin-like"/>
    <property type="match status" value="1"/>
</dbReference>
<organism evidence="6 7">
    <name type="scientific">Apatococcus lobatus</name>
    <dbReference type="NCBI Taxonomy" id="904363"/>
    <lineage>
        <taxon>Eukaryota</taxon>
        <taxon>Viridiplantae</taxon>
        <taxon>Chlorophyta</taxon>
        <taxon>core chlorophytes</taxon>
        <taxon>Trebouxiophyceae</taxon>
        <taxon>Chlorellales</taxon>
        <taxon>Chlorellaceae</taxon>
        <taxon>Apatococcus</taxon>
    </lineage>
</organism>
<evidence type="ECO:0000259" key="4">
    <source>
        <dbReference type="PROSITE" id="PS50222"/>
    </source>
</evidence>
<dbReference type="Proteomes" id="UP001438707">
    <property type="component" value="Unassembled WGS sequence"/>
</dbReference>
<dbReference type="InterPro" id="IPR013766">
    <property type="entry name" value="Thioredoxin_domain"/>
</dbReference>
<sequence length="1787" mass="193624">MAPFLGVALIPLLIGAPLAVPALLLAGGGWLGWRAWLIVVDRLNPAQQEQAQRIAEGVEFQWLPAGAWQGRRTRLLAEEEEEAYLPSTISGDSPDTTMGTSAAFPPPPEPFAQLDWAMYDVLMVEQDALFGEQPPTDGFQAQVLSRWRSIAAQLAIEQTQDGAVPVWELDTNWIPEMCAHALTTSQIQLQIESDTADGNEVAADANFRRLLEEHQAWTASHPGSPISNPQLERQSASRFPEIRPSADDWQHPALESPDMGQEYSYTGDSPQGMAALPRPQHYPQQQQHQHFPQQQQQHQEQLPYIQQQGYTHPGYQFSGPFEHEYQYQPHAPHPTFSHTYVPEYGETYPTSGSYMQYQGRPADPYAPQEYGIDGMLDPRNAHWHGHDAANHPPMTDENGHPYLPEEAGYPLDQADLHRTFSDDARSVEGLNPLASHAERSRSGASSVGPMSPGQTRRTSMDPLTPPSLRRGLSIRTRAPPSPMGQEQPFNPHAAAAEAAADYAAALGRQNGCTSPGTAAVQSDREQALATHVHPIGYPAGAAHNANAISHGGFRSPFAYVQPQHQPADSCPAKADAPSALPQHEPHALNSDTSLPSEGHTNFFHGRQLLDDHTAMPEEAPAEESRGRQPLDSNRAIHEEPADGLRGRQLLSHDRALSFSQPAEGFHGGQQPNEASVIPAGAPHVEAEAAPLQRQLSEPTGAFRYHNHPQEARSTSFDIPRSPVLSTIPPAQLALDNDRGWDWPLNPTEYLSRAPSIAYRSPAGSIHGSISPRPSSPLLESAVTSQGAQSAAHRSPAGLHHGSISPQPSAPLPAATPSGSAHADIPPGPSPQPPAPPSSGRAAYASLEAMLLHGSDNGGASNSDEGTHSRVLDNPVYEALPPAIAPWGQPSSDLADGEDDLPAPIHAEGFWQPTPPEAAAYWEEEGDGGSQFEPHGLQESHTYGDAYADENFAPEGLQKSHTYRDAHPVEVSNAWQVGGTEQDPPPAPVLGLRAGSLDETAPALDSIKHHPSHSHMDGAASGKISPAATTSSSVKAVAGLEDHPQQQPHLSSAGPAGFNELAEIGFDQEASAEHAMAELHPAEPSASSHRQSLTATNSSPSTTLPPPPRERVKRKSMEGLNLQTGIHDGDAHGKEAKLAADQGPHPHSGPTAQFPAPYRSPFEAHSVLTESSLEAVTDEPLATLTEKSLERLSSPTKGKHRKAAPSNASLGSTLAVMGSNALPEDVGGLSRAPSDAHHSSTPPPFRGSGPLFTPISSRDPHRPQPVPIPPELDTGLQPRASFAASPFQSRSLDEDVRYSKVDQFVDALEAGATPLMGLSPPPPAPLPPHPATIPSQSLPVSSSHSSLGSARGRRLAPCFPAPLALLQSLHASGNKHKDSVQPFLLTKQLPEDPAMPKWKLTRAPHVLDCHLLMEISLGMNATATCSPAGSRGLSSLRHRVPWASFTSWEVFLITPRCFSYCMQESTKVSGESGDYDDLLVRFRRADLDGNGVIDKDELKLLLETVEDGFACPTTQWIQDNEVEEVMNLYDKTGSGDITFDEFKALANDGVLLKGKLGEYADAFSAVDKDGNGSIEMSELGDLFEALEHPMEQQELMKVMDQYDENHQGQIDFGDFLRMFRHKLLDLQDLMKYMSMKSAREQEQQQQQQQAAAPSKAEQPAEEKERVVIVNSEEELDEKLKADATKLLVLLSTVTWCRPCKTLKRPLEKLAEAYSNVSFATLYGNANEDLKHVFRDRLGTKVTPTFFFYRNGEIVHTHTGANKTKLETFIRENSSSEEEASLPQELYPA</sequence>
<dbReference type="Pfam" id="PF13499">
    <property type="entry name" value="EF-hand_7"/>
    <property type="match status" value="2"/>
</dbReference>
<keyword evidence="1" id="KW-0106">Calcium</keyword>
<dbReference type="PROSITE" id="PS50222">
    <property type="entry name" value="EF_HAND_2"/>
    <property type="match status" value="4"/>
</dbReference>
<feature type="region of interest" description="Disordered" evidence="3">
    <location>
        <begin position="1005"/>
        <end position="1033"/>
    </location>
</feature>
<dbReference type="PROSITE" id="PS51352">
    <property type="entry name" value="THIOREDOXIN_2"/>
    <property type="match status" value="1"/>
</dbReference>
<dbReference type="SUPFAM" id="SSF47473">
    <property type="entry name" value="EF-hand"/>
    <property type="match status" value="1"/>
</dbReference>
<accession>A0AAW1S9J9</accession>
<feature type="region of interest" description="Disordered" evidence="3">
    <location>
        <begin position="1177"/>
        <end position="1276"/>
    </location>
</feature>
<dbReference type="Pfam" id="PF00085">
    <property type="entry name" value="Thioredoxin"/>
    <property type="match status" value="1"/>
</dbReference>
<evidence type="ECO:0000313" key="7">
    <source>
        <dbReference type="Proteomes" id="UP001438707"/>
    </source>
</evidence>
<evidence type="ECO:0000256" key="1">
    <source>
        <dbReference type="ARBA" id="ARBA00022837"/>
    </source>
</evidence>
<feature type="domain" description="EF-hand" evidence="4">
    <location>
        <begin position="1589"/>
        <end position="1624"/>
    </location>
</feature>
<feature type="region of interest" description="Disordered" evidence="3">
    <location>
        <begin position="433"/>
        <end position="495"/>
    </location>
</feature>
<feature type="compositionally biased region" description="Pro residues" evidence="3">
    <location>
        <begin position="825"/>
        <end position="836"/>
    </location>
</feature>
<dbReference type="PROSITE" id="PS00018">
    <property type="entry name" value="EF_HAND_1"/>
    <property type="match status" value="2"/>
</dbReference>
<evidence type="ECO:0000313" key="6">
    <source>
        <dbReference type="EMBL" id="KAK9842761.1"/>
    </source>
</evidence>
<keyword evidence="2" id="KW-1015">Disulfide bond</keyword>
<feature type="compositionally biased region" description="Low complexity" evidence="3">
    <location>
        <begin position="1024"/>
        <end position="1033"/>
    </location>
</feature>
<feature type="region of interest" description="Disordered" evidence="3">
    <location>
        <begin position="218"/>
        <end position="301"/>
    </location>
</feature>
<dbReference type="GO" id="GO:0005509">
    <property type="term" value="F:calcium ion binding"/>
    <property type="evidence" value="ECO:0007669"/>
    <property type="project" value="InterPro"/>
</dbReference>
<feature type="domain" description="EF-hand" evidence="4">
    <location>
        <begin position="1472"/>
        <end position="1507"/>
    </location>
</feature>
<feature type="domain" description="EF-hand" evidence="4">
    <location>
        <begin position="1553"/>
        <end position="1588"/>
    </location>
</feature>
<dbReference type="InterPro" id="IPR002048">
    <property type="entry name" value="EF_hand_dom"/>
</dbReference>
<feature type="compositionally biased region" description="Low complexity" evidence="3">
    <location>
        <begin position="279"/>
        <end position="301"/>
    </location>
</feature>
<feature type="region of interest" description="Disordered" evidence="3">
    <location>
        <begin position="880"/>
        <end position="899"/>
    </location>
</feature>
<feature type="compositionally biased region" description="Polar residues" evidence="3">
    <location>
        <begin position="225"/>
        <end position="237"/>
    </location>
</feature>
<dbReference type="CDD" id="cd02947">
    <property type="entry name" value="TRX_family"/>
    <property type="match status" value="1"/>
</dbReference>
<feature type="region of interest" description="Disordered" evidence="3">
    <location>
        <begin position="764"/>
        <end position="840"/>
    </location>
</feature>
<feature type="region of interest" description="Disordered" evidence="3">
    <location>
        <begin position="556"/>
        <end position="602"/>
    </location>
</feature>
<feature type="compositionally biased region" description="Low complexity" evidence="3">
    <location>
        <begin position="1331"/>
        <end position="1346"/>
    </location>
</feature>
<feature type="region of interest" description="Disordered" evidence="3">
    <location>
        <begin position="1312"/>
        <end position="1346"/>
    </location>
</feature>
<dbReference type="InterPro" id="IPR036249">
    <property type="entry name" value="Thioredoxin-like_sf"/>
</dbReference>
<name>A0AAW1S9J9_9CHLO</name>
<dbReference type="SMART" id="SM00054">
    <property type="entry name" value="EFh"/>
    <property type="match status" value="4"/>
</dbReference>
<feature type="compositionally biased region" description="Polar residues" evidence="3">
    <location>
        <begin position="589"/>
        <end position="599"/>
    </location>
</feature>
<dbReference type="PANTHER" id="PTHR46115">
    <property type="entry name" value="THIOREDOXIN-LIKE PROTEIN 1"/>
    <property type="match status" value="1"/>
</dbReference>
<feature type="compositionally biased region" description="Pro residues" evidence="3">
    <location>
        <begin position="1318"/>
        <end position="1330"/>
    </location>
</feature>
<dbReference type="EMBL" id="JALJOS010000002">
    <property type="protein sequence ID" value="KAK9842761.1"/>
    <property type="molecule type" value="Genomic_DNA"/>
</dbReference>
<dbReference type="Gene3D" id="1.10.238.10">
    <property type="entry name" value="EF-hand"/>
    <property type="match status" value="2"/>
</dbReference>
<feature type="region of interest" description="Disordered" evidence="3">
    <location>
        <begin position="376"/>
        <end position="408"/>
    </location>
</feature>
<evidence type="ECO:0000259" key="5">
    <source>
        <dbReference type="PROSITE" id="PS51352"/>
    </source>
</evidence>
<protein>
    <submittedName>
        <fullName evidence="6">Uncharacterized protein</fullName>
    </submittedName>
</protein>
<feature type="region of interest" description="Disordered" evidence="3">
    <location>
        <begin position="1078"/>
        <end position="1157"/>
    </location>
</feature>
<gene>
    <name evidence="6" type="ORF">WJX74_001948</name>
</gene>
<evidence type="ECO:0000256" key="2">
    <source>
        <dbReference type="ARBA" id="ARBA00023157"/>
    </source>
</evidence>
<feature type="compositionally biased region" description="Low complexity" evidence="3">
    <location>
        <begin position="1091"/>
        <end position="1101"/>
    </location>
</feature>
<feature type="compositionally biased region" description="Basic and acidic residues" evidence="3">
    <location>
        <begin position="240"/>
        <end position="250"/>
    </location>
</feature>
<proteinExistence type="predicted"/>
<dbReference type="InterPro" id="IPR018247">
    <property type="entry name" value="EF_Hand_1_Ca_BS"/>
</dbReference>